<feature type="region of interest" description="Disordered" evidence="2">
    <location>
        <begin position="111"/>
        <end position="143"/>
    </location>
</feature>
<dbReference type="EMBL" id="CM003604">
    <property type="protein sequence ID" value="KYP72499.1"/>
    <property type="molecule type" value="Genomic_DNA"/>
</dbReference>
<dbReference type="InterPro" id="IPR021410">
    <property type="entry name" value="FAF"/>
</dbReference>
<accession>A0A151TZK4</accession>
<feature type="region of interest" description="Disordered" evidence="2">
    <location>
        <begin position="13"/>
        <end position="41"/>
    </location>
</feature>
<dbReference type="PANTHER" id="PTHR33155">
    <property type="entry name" value="FANTASTIC FOUR-LIKE PROTEIN (DUF3049)"/>
    <property type="match status" value="1"/>
</dbReference>
<keyword evidence="5" id="KW-1185">Reference proteome</keyword>
<reference evidence="4 5" key="1">
    <citation type="journal article" date="2012" name="Nat. Biotechnol.">
        <title>Draft genome sequence of pigeonpea (Cajanus cajan), an orphan legume crop of resource-poor farmers.</title>
        <authorList>
            <person name="Varshney R.K."/>
            <person name="Chen W."/>
            <person name="Li Y."/>
            <person name="Bharti A.K."/>
            <person name="Saxena R.K."/>
            <person name="Schlueter J.A."/>
            <person name="Donoghue M.T."/>
            <person name="Azam S."/>
            <person name="Fan G."/>
            <person name="Whaley A.M."/>
            <person name="Farmer A.D."/>
            <person name="Sheridan J."/>
            <person name="Iwata A."/>
            <person name="Tuteja R."/>
            <person name="Penmetsa R.V."/>
            <person name="Wu W."/>
            <person name="Upadhyaya H.D."/>
            <person name="Yang S.P."/>
            <person name="Shah T."/>
            <person name="Saxena K.B."/>
            <person name="Michael T."/>
            <person name="McCombie W.R."/>
            <person name="Yang B."/>
            <person name="Zhang G."/>
            <person name="Yang H."/>
            <person name="Wang J."/>
            <person name="Spillane C."/>
            <person name="Cook D.R."/>
            <person name="May G.D."/>
            <person name="Xu X."/>
            <person name="Jackson S.A."/>
        </authorList>
    </citation>
    <scope>NUCLEOTIDE SEQUENCE [LARGE SCALE GENOMIC DNA]</scope>
    <source>
        <strain evidence="5">cv. Asha</strain>
    </source>
</reference>
<protein>
    <recommendedName>
        <fullName evidence="3">FAF domain-containing protein</fullName>
    </recommendedName>
</protein>
<dbReference type="InterPro" id="IPR046431">
    <property type="entry name" value="FAF_dom"/>
</dbReference>
<evidence type="ECO:0000256" key="2">
    <source>
        <dbReference type="SAM" id="MobiDB-lite"/>
    </source>
</evidence>
<evidence type="ECO:0000259" key="3">
    <source>
        <dbReference type="Pfam" id="PF11250"/>
    </source>
</evidence>
<evidence type="ECO:0000313" key="5">
    <source>
        <dbReference type="Proteomes" id="UP000075243"/>
    </source>
</evidence>
<comment type="similarity">
    <text evidence="1">Belongs to the fantastic four family.</text>
</comment>
<proteinExistence type="inferred from homology"/>
<dbReference type="Gramene" id="C.cajan_04967.t">
    <property type="protein sequence ID" value="C.cajan_04967.t.cds1"/>
    <property type="gene ID" value="C.cajan_04967"/>
</dbReference>
<dbReference type="Proteomes" id="UP000075243">
    <property type="component" value="Chromosome 2"/>
</dbReference>
<dbReference type="Pfam" id="PF11250">
    <property type="entry name" value="FAF"/>
    <property type="match status" value="1"/>
</dbReference>
<name>A0A151TZK4_CAJCA</name>
<dbReference type="OMA" id="HEEVCIN"/>
<dbReference type="AlphaFoldDB" id="A0A151TZK4"/>
<evidence type="ECO:0000313" key="4">
    <source>
        <dbReference type="EMBL" id="KYP72499.1"/>
    </source>
</evidence>
<dbReference type="PANTHER" id="PTHR33155:SF17">
    <property type="entry name" value="F2E2.18-RELATED"/>
    <property type="match status" value="1"/>
</dbReference>
<gene>
    <name evidence="4" type="ORF">KK1_005089</name>
</gene>
<feature type="domain" description="FAF" evidence="3">
    <location>
        <begin position="38"/>
        <end position="95"/>
    </location>
</feature>
<organism evidence="4 5">
    <name type="scientific">Cajanus cajan</name>
    <name type="common">Pigeon pea</name>
    <name type="synonym">Cajanus indicus</name>
    <dbReference type="NCBI Taxonomy" id="3821"/>
    <lineage>
        <taxon>Eukaryota</taxon>
        <taxon>Viridiplantae</taxon>
        <taxon>Streptophyta</taxon>
        <taxon>Embryophyta</taxon>
        <taxon>Tracheophyta</taxon>
        <taxon>Spermatophyta</taxon>
        <taxon>Magnoliopsida</taxon>
        <taxon>eudicotyledons</taxon>
        <taxon>Gunneridae</taxon>
        <taxon>Pentapetalae</taxon>
        <taxon>rosids</taxon>
        <taxon>fabids</taxon>
        <taxon>Fabales</taxon>
        <taxon>Fabaceae</taxon>
        <taxon>Papilionoideae</taxon>
        <taxon>50 kb inversion clade</taxon>
        <taxon>NPAAA clade</taxon>
        <taxon>indigoferoid/millettioid clade</taxon>
        <taxon>Phaseoleae</taxon>
        <taxon>Cajanus</taxon>
    </lineage>
</organism>
<sequence>MDLQNSNDVLVVDNHHASQSNQAIAKRNMQPKKEKKPFPPPIPLLVRTQNLASHMPWVLKRYYTSEGRLILKEEKVRHHEYFLAHRANGRLTLQLVNVPLDDDDDYDEGFQEATPTSPHEEVHNHNVTHDSSSNDRFEEEENVASVVADDVSMEHENDVVVAGSGRVKSLNCNRVSSSPTCIFGVPMHPIRTVHG</sequence>
<evidence type="ECO:0000256" key="1">
    <source>
        <dbReference type="ARBA" id="ARBA00008690"/>
    </source>
</evidence>
<dbReference type="STRING" id="3821.A0A151TZK4"/>
<feature type="compositionally biased region" description="Basic and acidic residues" evidence="2">
    <location>
        <begin position="118"/>
        <end position="136"/>
    </location>
</feature>